<reference evidence="1 2" key="1">
    <citation type="submission" date="2023-11" db="EMBL/GenBank/DDBJ databases">
        <title>MicrobeMod: A computational toolkit for identifying prokaryotic methylation and restriction-modification with nanopore sequencing.</title>
        <authorList>
            <person name="Crits-Christoph A."/>
            <person name="Kang S.C."/>
            <person name="Lee H."/>
            <person name="Ostrov N."/>
        </authorList>
    </citation>
    <scope>NUCLEOTIDE SEQUENCE [LARGE SCALE GENOMIC DNA]</scope>
    <source>
        <strain evidence="1 2">DSMZ 700</strain>
    </source>
</reference>
<dbReference type="EMBL" id="JAWXYB010000018">
    <property type="protein sequence ID" value="MDX5930420.1"/>
    <property type="molecule type" value="Genomic_DNA"/>
</dbReference>
<evidence type="ECO:0000313" key="2">
    <source>
        <dbReference type="Proteomes" id="UP001279553"/>
    </source>
</evidence>
<sequence>MTDDDWKNHARTAVLAMQSFTAPFVCPISYERPNELPRLSGTGSYIDLFKKKFLLTNQHVLLDEHTKQEKPQLAHGISGTDDVFRMIHGSISVGYPIDSAIYPVPDAVWKATHTGGA</sequence>
<proteinExistence type="predicted"/>
<dbReference type="AlphaFoldDB" id="A0AAW9DNX0"/>
<protein>
    <submittedName>
        <fullName evidence="1">Uncharacterized protein</fullName>
    </submittedName>
</protein>
<gene>
    <name evidence="1" type="ORF">SIL87_06550</name>
</gene>
<dbReference type="Proteomes" id="UP001279553">
    <property type="component" value="Unassembled WGS sequence"/>
</dbReference>
<dbReference type="RefSeq" id="WP_319613369.1">
    <property type="nucleotide sequence ID" value="NZ_JAWXYB010000018.1"/>
</dbReference>
<evidence type="ECO:0000313" key="1">
    <source>
        <dbReference type="EMBL" id="MDX5930420.1"/>
    </source>
</evidence>
<name>A0AAW9DNX0_ACIAO</name>
<keyword evidence="2" id="KW-1185">Reference proteome</keyword>
<accession>A0AAW9DNX0</accession>
<organism evidence="1 2">
    <name type="scientific">Acidiphilium acidophilum</name>
    <name type="common">Thiobacillus acidophilus</name>
    <dbReference type="NCBI Taxonomy" id="76588"/>
    <lineage>
        <taxon>Bacteria</taxon>
        <taxon>Pseudomonadati</taxon>
        <taxon>Pseudomonadota</taxon>
        <taxon>Alphaproteobacteria</taxon>
        <taxon>Acetobacterales</taxon>
        <taxon>Acidocellaceae</taxon>
        <taxon>Acidiphilium</taxon>
    </lineage>
</organism>
<comment type="caution">
    <text evidence="1">The sequence shown here is derived from an EMBL/GenBank/DDBJ whole genome shotgun (WGS) entry which is preliminary data.</text>
</comment>